<dbReference type="GO" id="GO:0008855">
    <property type="term" value="F:exodeoxyribonuclease VII activity"/>
    <property type="evidence" value="ECO:0007669"/>
    <property type="project" value="UniProtKB-UniRule"/>
</dbReference>
<comment type="similarity">
    <text evidence="1 6">Belongs to the XseB family.</text>
</comment>
<dbReference type="GO" id="GO:0009318">
    <property type="term" value="C:exodeoxyribonuclease VII complex"/>
    <property type="evidence" value="ECO:0007669"/>
    <property type="project" value="UniProtKB-UniRule"/>
</dbReference>
<evidence type="ECO:0000256" key="1">
    <source>
        <dbReference type="ARBA" id="ARBA00009998"/>
    </source>
</evidence>
<evidence type="ECO:0000256" key="3">
    <source>
        <dbReference type="ARBA" id="ARBA00022722"/>
    </source>
</evidence>
<dbReference type="EC" id="3.1.11.6" evidence="6"/>
<dbReference type="PANTHER" id="PTHR34137:SF1">
    <property type="entry name" value="EXODEOXYRIBONUCLEASE 7 SMALL SUBUNIT"/>
    <property type="match status" value="1"/>
</dbReference>
<keyword evidence="2 6" id="KW-0963">Cytoplasm</keyword>
<dbReference type="InterPro" id="IPR003761">
    <property type="entry name" value="Exonuc_VII_S"/>
</dbReference>
<accession>A0A518CUK2</accession>
<dbReference type="Pfam" id="PF02609">
    <property type="entry name" value="Exonuc_VII_S"/>
    <property type="match status" value="1"/>
</dbReference>
<comment type="function">
    <text evidence="6">Bidirectionally degrades single-stranded DNA into large acid-insoluble oligonucleotides, which are then degraded further into small acid-soluble oligonucleotides.</text>
</comment>
<evidence type="ECO:0000256" key="5">
    <source>
        <dbReference type="ARBA" id="ARBA00022839"/>
    </source>
</evidence>
<organism evidence="8 9">
    <name type="scientific">Polystyrenella longa</name>
    <dbReference type="NCBI Taxonomy" id="2528007"/>
    <lineage>
        <taxon>Bacteria</taxon>
        <taxon>Pseudomonadati</taxon>
        <taxon>Planctomycetota</taxon>
        <taxon>Planctomycetia</taxon>
        <taxon>Planctomycetales</taxon>
        <taxon>Planctomycetaceae</taxon>
        <taxon>Polystyrenella</taxon>
    </lineage>
</organism>
<comment type="subunit">
    <text evidence="6">Heterooligomer composed of large and small subunits.</text>
</comment>
<feature type="compositionally biased region" description="Basic residues" evidence="7">
    <location>
        <begin position="96"/>
        <end position="110"/>
    </location>
</feature>
<feature type="region of interest" description="Disordered" evidence="7">
    <location>
        <begin position="70"/>
        <end position="129"/>
    </location>
</feature>
<dbReference type="PANTHER" id="PTHR34137">
    <property type="entry name" value="EXODEOXYRIBONUCLEASE 7 SMALL SUBUNIT"/>
    <property type="match status" value="1"/>
</dbReference>
<name>A0A518CUK2_9PLAN</name>
<evidence type="ECO:0000313" key="8">
    <source>
        <dbReference type="EMBL" id="QDU82864.1"/>
    </source>
</evidence>
<proteinExistence type="inferred from homology"/>
<dbReference type="GO" id="GO:0005829">
    <property type="term" value="C:cytosol"/>
    <property type="evidence" value="ECO:0007669"/>
    <property type="project" value="TreeGrafter"/>
</dbReference>
<evidence type="ECO:0000256" key="4">
    <source>
        <dbReference type="ARBA" id="ARBA00022801"/>
    </source>
</evidence>
<evidence type="ECO:0000256" key="2">
    <source>
        <dbReference type="ARBA" id="ARBA00022490"/>
    </source>
</evidence>
<dbReference type="Gene3D" id="1.10.287.1040">
    <property type="entry name" value="Exonuclease VII, small subunit"/>
    <property type="match status" value="1"/>
</dbReference>
<feature type="compositionally biased region" description="Acidic residues" evidence="7">
    <location>
        <begin position="74"/>
        <end position="83"/>
    </location>
</feature>
<dbReference type="EMBL" id="CP036281">
    <property type="protein sequence ID" value="QDU82864.1"/>
    <property type="molecule type" value="Genomic_DNA"/>
</dbReference>
<keyword evidence="9" id="KW-1185">Reference proteome</keyword>
<dbReference type="OrthoDB" id="284990at2"/>
<dbReference type="SUPFAM" id="SSF116842">
    <property type="entry name" value="XseB-like"/>
    <property type="match status" value="1"/>
</dbReference>
<dbReference type="AlphaFoldDB" id="A0A518CUK2"/>
<gene>
    <name evidence="6 8" type="primary">xseB</name>
    <name evidence="8" type="ORF">Pla110_46270</name>
</gene>
<dbReference type="KEGG" id="plon:Pla110_46270"/>
<dbReference type="HAMAP" id="MF_00337">
    <property type="entry name" value="Exonuc_7_S"/>
    <property type="match status" value="1"/>
</dbReference>
<dbReference type="NCBIfam" id="TIGR01280">
    <property type="entry name" value="xseB"/>
    <property type="match status" value="1"/>
</dbReference>
<keyword evidence="3 6" id="KW-0540">Nuclease</keyword>
<keyword evidence="5 6" id="KW-0269">Exonuclease</keyword>
<keyword evidence="4 6" id="KW-0378">Hydrolase</keyword>
<comment type="subcellular location">
    <subcellularLocation>
        <location evidence="6">Cytoplasm</location>
    </subcellularLocation>
</comment>
<dbReference type="Proteomes" id="UP000317178">
    <property type="component" value="Chromosome"/>
</dbReference>
<evidence type="ECO:0000313" key="9">
    <source>
        <dbReference type="Proteomes" id="UP000317178"/>
    </source>
</evidence>
<dbReference type="RefSeq" id="WP_144999395.1">
    <property type="nucleotide sequence ID" value="NZ_CP036281.1"/>
</dbReference>
<dbReference type="NCBIfam" id="NF002140">
    <property type="entry name" value="PRK00977.1-4"/>
    <property type="match status" value="1"/>
</dbReference>
<comment type="catalytic activity">
    <reaction evidence="6">
        <text>Exonucleolytic cleavage in either 5'- to 3'- or 3'- to 5'-direction to yield nucleoside 5'-phosphates.</text>
        <dbReference type="EC" id="3.1.11.6"/>
    </reaction>
</comment>
<evidence type="ECO:0000256" key="7">
    <source>
        <dbReference type="SAM" id="MobiDB-lite"/>
    </source>
</evidence>
<reference evidence="8 9" key="1">
    <citation type="submission" date="2019-02" db="EMBL/GenBank/DDBJ databases">
        <title>Deep-cultivation of Planctomycetes and their phenomic and genomic characterization uncovers novel biology.</title>
        <authorList>
            <person name="Wiegand S."/>
            <person name="Jogler M."/>
            <person name="Boedeker C."/>
            <person name="Pinto D."/>
            <person name="Vollmers J."/>
            <person name="Rivas-Marin E."/>
            <person name="Kohn T."/>
            <person name="Peeters S.H."/>
            <person name="Heuer A."/>
            <person name="Rast P."/>
            <person name="Oberbeckmann S."/>
            <person name="Bunk B."/>
            <person name="Jeske O."/>
            <person name="Meyerdierks A."/>
            <person name="Storesund J.E."/>
            <person name="Kallscheuer N."/>
            <person name="Luecker S."/>
            <person name="Lage O.M."/>
            <person name="Pohl T."/>
            <person name="Merkel B.J."/>
            <person name="Hornburger P."/>
            <person name="Mueller R.-W."/>
            <person name="Bruemmer F."/>
            <person name="Labrenz M."/>
            <person name="Spormann A.M."/>
            <person name="Op den Camp H."/>
            <person name="Overmann J."/>
            <person name="Amann R."/>
            <person name="Jetten M.S.M."/>
            <person name="Mascher T."/>
            <person name="Medema M.H."/>
            <person name="Devos D.P."/>
            <person name="Kaster A.-K."/>
            <person name="Ovreas L."/>
            <person name="Rohde M."/>
            <person name="Galperin M.Y."/>
            <person name="Jogler C."/>
        </authorList>
    </citation>
    <scope>NUCLEOTIDE SEQUENCE [LARGE SCALE GENOMIC DNA]</scope>
    <source>
        <strain evidence="8 9">Pla110</strain>
    </source>
</reference>
<evidence type="ECO:0000256" key="6">
    <source>
        <dbReference type="HAMAP-Rule" id="MF_00337"/>
    </source>
</evidence>
<dbReference type="InterPro" id="IPR037004">
    <property type="entry name" value="Exonuc_VII_ssu_sf"/>
</dbReference>
<dbReference type="GO" id="GO:0006308">
    <property type="term" value="P:DNA catabolic process"/>
    <property type="evidence" value="ECO:0007669"/>
    <property type="project" value="UniProtKB-UniRule"/>
</dbReference>
<protein>
    <recommendedName>
        <fullName evidence="6">Exodeoxyribonuclease 7 small subunit</fullName>
        <ecNumber evidence="6">3.1.11.6</ecNumber>
    </recommendedName>
    <alternativeName>
        <fullName evidence="6">Exodeoxyribonuclease VII small subunit</fullName>
        <shortName evidence="6">Exonuclease VII small subunit</shortName>
    </alternativeName>
</protein>
<sequence>MAKKAKDNQEESAPSFEEALTRLQDIVTDLESGEMGLETSLQRYEEGVGLIRLCYQTLEAAEQKIEILTRLDSDGDIETEPFDAESTFSQTGGEAKRRKSSVSRSKAKPKPKPDESEDDPEEDPRKLLF</sequence>